<dbReference type="GO" id="GO:0006406">
    <property type="term" value="P:mRNA export from nucleus"/>
    <property type="evidence" value="ECO:0007669"/>
    <property type="project" value="InterPro"/>
</dbReference>
<dbReference type="WBParaSite" id="MBELARI_LOCUS10455">
    <property type="protein sequence ID" value="MBELARI_LOCUS10455"/>
    <property type="gene ID" value="MBELARI_LOCUS10455"/>
</dbReference>
<dbReference type="Gene3D" id="1.20.58.1420">
    <property type="entry name" value="Dsl1p vesicle tethering complex, Tip20p subunit, domain B"/>
    <property type="match status" value="1"/>
</dbReference>
<dbReference type="GO" id="GO:0006890">
    <property type="term" value="P:retrograde vesicle-mediated transport, Golgi to endoplasmic reticulum"/>
    <property type="evidence" value="ECO:0007669"/>
    <property type="project" value="InterPro"/>
</dbReference>
<dbReference type="PANTHER" id="PTHR13520">
    <property type="entry name" value="RAD50-INTERACTING PROTEIN 1 RINT-1"/>
    <property type="match status" value="1"/>
</dbReference>
<evidence type="ECO:0000256" key="1">
    <source>
        <dbReference type="SAM" id="Coils"/>
    </source>
</evidence>
<dbReference type="GO" id="GO:0070939">
    <property type="term" value="C:Dsl1/NZR complex"/>
    <property type="evidence" value="ECO:0007669"/>
    <property type="project" value="InterPro"/>
</dbReference>
<evidence type="ECO:0000313" key="2">
    <source>
        <dbReference type="Proteomes" id="UP000887575"/>
    </source>
</evidence>
<dbReference type="AlphaFoldDB" id="A0AAF3E965"/>
<dbReference type="PROSITE" id="PS51386">
    <property type="entry name" value="RINT1_TIP20"/>
    <property type="match status" value="1"/>
</dbReference>
<dbReference type="Pfam" id="PF10163">
    <property type="entry name" value="EnY2"/>
    <property type="match status" value="1"/>
</dbReference>
<dbReference type="InterPro" id="IPR038212">
    <property type="entry name" value="TF_EnY2_sf"/>
</dbReference>
<name>A0AAF3E965_9BILA</name>
<keyword evidence="1" id="KW-0175">Coiled coil</keyword>
<dbReference type="GO" id="GO:0006888">
    <property type="term" value="P:endoplasmic reticulum to Golgi vesicle-mediated transport"/>
    <property type="evidence" value="ECO:0007669"/>
    <property type="project" value="InterPro"/>
</dbReference>
<dbReference type="Pfam" id="PF04437">
    <property type="entry name" value="RINT1_TIP1"/>
    <property type="match status" value="1"/>
</dbReference>
<reference evidence="3" key="1">
    <citation type="submission" date="2024-02" db="UniProtKB">
        <authorList>
            <consortium name="WormBaseParasite"/>
        </authorList>
    </citation>
    <scope>IDENTIFICATION</scope>
</reference>
<evidence type="ECO:0000313" key="3">
    <source>
        <dbReference type="WBParaSite" id="MBELARI_LOCUS10455"/>
    </source>
</evidence>
<feature type="coiled-coil region" evidence="1">
    <location>
        <begin position="56"/>
        <end position="90"/>
    </location>
</feature>
<dbReference type="GO" id="GO:0003713">
    <property type="term" value="F:transcription coactivator activity"/>
    <property type="evidence" value="ECO:0007669"/>
    <property type="project" value="InterPro"/>
</dbReference>
<dbReference type="GO" id="GO:0000124">
    <property type="term" value="C:SAGA complex"/>
    <property type="evidence" value="ECO:0007669"/>
    <property type="project" value="InterPro"/>
</dbReference>
<keyword evidence="2" id="KW-1185">Reference proteome</keyword>
<dbReference type="InterPro" id="IPR007528">
    <property type="entry name" value="RINT1_Tip20"/>
</dbReference>
<protein>
    <submittedName>
        <fullName evidence="3">Uncharacterized protein</fullName>
    </submittedName>
</protein>
<dbReference type="GO" id="GO:0060628">
    <property type="term" value="P:regulation of ER to Golgi vesicle-mediated transport"/>
    <property type="evidence" value="ECO:0007669"/>
    <property type="project" value="TreeGrafter"/>
</dbReference>
<dbReference type="Proteomes" id="UP000887575">
    <property type="component" value="Unassembled WGS sequence"/>
</dbReference>
<accession>A0AAF3E965</accession>
<dbReference type="Gene3D" id="1.10.246.140">
    <property type="match status" value="1"/>
</dbReference>
<sequence>MYQAIVKDRISLCDNDTNNLLATVHSLGAELDKELTSVMTKISVHECELPTKLAKLKELREELLSYRKQIVELRDEHARQKNAIVDLLKESFEVDALTNLMSHQTELNNLKAIASLVNKIALCKTLIKGNSEDSFKVFLEILADEAELEIVDVQECIKIKKEVETLAEEIYQVALGAFEKNLDSLGYPFDIAVDWGASSSKGQLMKAIKVAILSKDHCNSSGVEAVMDVVFQRFRKRFHYHFYGARKTNDSSHPEWYFQQLIQWILHSLPFFTSIFNEFCANKLNASEEFIQHISTLANAKTTDLLSQTTVVADTLLFSHIIDEAINFERMRSTYDPKNKGESALKPFCEEDVIRRWTNIEQTVCSARLDEILHGDSKFEDRFSKELGSLDDYRVVECADAFVALLTDLGQRAQMLPEESATRRIISVIVVLVDEFRARLAQIARFIDVPLNNTFLCVMNSIWYLACVFEEWSDSLSFTDHLGPLKESAKMYRFMWIQMCDELVKHICDSFASYLTDYKRQNWLSPNYSEGISPHFCSGLHNLRSNLTACSTVLSPSSFDRFFMGLIKAIVDIMEIDVIFSCKFSQPGAQAMLTDINDYLLPVLRSISSRTKTTEEEATGHVLSTSSWEDVLQPVLEILRFLALSSSQLQSFSQSLENQPEELIDERLKLLNFNIEHFVSSGEKEKTKELLLVLLENSGWMSEIHNLCRQFLLKNGVEVTVDEMYNSLKGPARKAVSEEVKRKLFDLIREFVIRYGEIEDL</sequence>
<dbReference type="GO" id="GO:0005643">
    <property type="term" value="C:nuclear pore"/>
    <property type="evidence" value="ECO:0007669"/>
    <property type="project" value="InterPro"/>
</dbReference>
<organism evidence="2 3">
    <name type="scientific">Mesorhabditis belari</name>
    <dbReference type="NCBI Taxonomy" id="2138241"/>
    <lineage>
        <taxon>Eukaryota</taxon>
        <taxon>Metazoa</taxon>
        <taxon>Ecdysozoa</taxon>
        <taxon>Nematoda</taxon>
        <taxon>Chromadorea</taxon>
        <taxon>Rhabditida</taxon>
        <taxon>Rhabditina</taxon>
        <taxon>Rhabditomorpha</taxon>
        <taxon>Rhabditoidea</taxon>
        <taxon>Rhabditidae</taxon>
        <taxon>Mesorhabditinae</taxon>
        <taxon>Mesorhabditis</taxon>
    </lineage>
</organism>
<dbReference type="PANTHER" id="PTHR13520:SF0">
    <property type="entry name" value="RAD50-INTERACTING PROTEIN 1"/>
    <property type="match status" value="1"/>
</dbReference>
<dbReference type="InterPro" id="IPR042042">
    <property type="entry name" value="Tip20p_domB"/>
</dbReference>
<proteinExistence type="predicted"/>
<dbReference type="InterPro" id="IPR018783">
    <property type="entry name" value="TF_ENY2"/>
</dbReference>